<accession>A0A9P5TK35</accession>
<name>A0A9P5TK35_GYMJU</name>
<evidence type="ECO:0000256" key="1">
    <source>
        <dbReference type="SAM" id="SignalP"/>
    </source>
</evidence>
<sequence>MVQACRFLFCAFLLGLGLGKQPRRQRQHQPKNKTEQQLGVLRVSREKNRAMSKANATANDIQWSTMRVMMVKTNTTTAANLSPIVEKPGSHGLVCQKGGHVEGGPIDVLVSTAIAFVAFAWVDQATTMACIPTGMPVQPDVLLPSAA</sequence>
<dbReference type="Proteomes" id="UP000724874">
    <property type="component" value="Unassembled WGS sequence"/>
</dbReference>
<keyword evidence="3" id="KW-1185">Reference proteome</keyword>
<dbReference type="AlphaFoldDB" id="A0A9P5TK35"/>
<dbReference type="EMBL" id="JADNYJ010000100">
    <property type="protein sequence ID" value="KAF8885713.1"/>
    <property type="molecule type" value="Genomic_DNA"/>
</dbReference>
<evidence type="ECO:0000313" key="2">
    <source>
        <dbReference type="EMBL" id="KAF8885713.1"/>
    </source>
</evidence>
<evidence type="ECO:0008006" key="4">
    <source>
        <dbReference type="Google" id="ProtNLM"/>
    </source>
</evidence>
<proteinExistence type="predicted"/>
<feature type="signal peptide" evidence="1">
    <location>
        <begin position="1"/>
        <end position="19"/>
    </location>
</feature>
<reference evidence="2" key="1">
    <citation type="submission" date="2020-11" db="EMBL/GenBank/DDBJ databases">
        <authorList>
            <consortium name="DOE Joint Genome Institute"/>
            <person name="Ahrendt S."/>
            <person name="Riley R."/>
            <person name="Andreopoulos W."/>
            <person name="LaButti K."/>
            <person name="Pangilinan J."/>
            <person name="Ruiz-duenas F.J."/>
            <person name="Barrasa J.M."/>
            <person name="Sanchez-Garcia M."/>
            <person name="Camarero S."/>
            <person name="Miyauchi S."/>
            <person name="Serrano A."/>
            <person name="Linde D."/>
            <person name="Babiker R."/>
            <person name="Drula E."/>
            <person name="Ayuso-Fernandez I."/>
            <person name="Pacheco R."/>
            <person name="Padilla G."/>
            <person name="Ferreira P."/>
            <person name="Barriuso J."/>
            <person name="Kellner H."/>
            <person name="Castanera R."/>
            <person name="Alfaro M."/>
            <person name="Ramirez L."/>
            <person name="Pisabarro A.G."/>
            <person name="Kuo A."/>
            <person name="Tritt A."/>
            <person name="Lipzen A."/>
            <person name="He G."/>
            <person name="Yan M."/>
            <person name="Ng V."/>
            <person name="Cullen D."/>
            <person name="Martin F."/>
            <person name="Rosso M.-N."/>
            <person name="Henrissat B."/>
            <person name="Hibbett D."/>
            <person name="Martinez A.T."/>
            <person name="Grigoriev I.V."/>
        </authorList>
    </citation>
    <scope>NUCLEOTIDE SEQUENCE</scope>
    <source>
        <strain evidence="2">AH 44721</strain>
    </source>
</reference>
<gene>
    <name evidence="2" type="ORF">CPB84DRAFT_1827215</name>
</gene>
<evidence type="ECO:0000313" key="3">
    <source>
        <dbReference type="Proteomes" id="UP000724874"/>
    </source>
</evidence>
<keyword evidence="1" id="KW-0732">Signal</keyword>
<feature type="chain" id="PRO_5040145783" description="Secreted protein" evidence="1">
    <location>
        <begin position="20"/>
        <end position="147"/>
    </location>
</feature>
<organism evidence="2 3">
    <name type="scientific">Gymnopilus junonius</name>
    <name type="common">Spectacular rustgill mushroom</name>
    <name type="synonym">Gymnopilus spectabilis subsp. junonius</name>
    <dbReference type="NCBI Taxonomy" id="109634"/>
    <lineage>
        <taxon>Eukaryota</taxon>
        <taxon>Fungi</taxon>
        <taxon>Dikarya</taxon>
        <taxon>Basidiomycota</taxon>
        <taxon>Agaricomycotina</taxon>
        <taxon>Agaricomycetes</taxon>
        <taxon>Agaricomycetidae</taxon>
        <taxon>Agaricales</taxon>
        <taxon>Agaricineae</taxon>
        <taxon>Hymenogastraceae</taxon>
        <taxon>Gymnopilus</taxon>
    </lineage>
</organism>
<comment type="caution">
    <text evidence="2">The sequence shown here is derived from an EMBL/GenBank/DDBJ whole genome shotgun (WGS) entry which is preliminary data.</text>
</comment>
<protein>
    <recommendedName>
        <fullName evidence="4">Secreted protein</fullName>
    </recommendedName>
</protein>